<dbReference type="EMBL" id="OX597815">
    <property type="protein sequence ID" value="CAI9717468.1"/>
    <property type="molecule type" value="Genomic_DNA"/>
</dbReference>
<dbReference type="Proteomes" id="UP001162480">
    <property type="component" value="Chromosome 2"/>
</dbReference>
<protein>
    <submittedName>
        <fullName evidence="1">Uncharacterized protein</fullName>
    </submittedName>
</protein>
<keyword evidence="2" id="KW-1185">Reference proteome</keyword>
<name>A0AA36AJV5_OCTVU</name>
<gene>
    <name evidence="1" type="ORF">OCTVUL_1B005983</name>
</gene>
<organism evidence="1 2">
    <name type="scientific">Octopus vulgaris</name>
    <name type="common">Common octopus</name>
    <dbReference type="NCBI Taxonomy" id="6645"/>
    <lineage>
        <taxon>Eukaryota</taxon>
        <taxon>Metazoa</taxon>
        <taxon>Spiralia</taxon>
        <taxon>Lophotrochozoa</taxon>
        <taxon>Mollusca</taxon>
        <taxon>Cephalopoda</taxon>
        <taxon>Coleoidea</taxon>
        <taxon>Octopodiformes</taxon>
        <taxon>Octopoda</taxon>
        <taxon>Incirrata</taxon>
        <taxon>Octopodidae</taxon>
        <taxon>Octopus</taxon>
    </lineage>
</organism>
<reference evidence="1" key="1">
    <citation type="submission" date="2023-08" db="EMBL/GenBank/DDBJ databases">
        <authorList>
            <person name="Alioto T."/>
            <person name="Alioto T."/>
            <person name="Gomez Garrido J."/>
        </authorList>
    </citation>
    <scope>NUCLEOTIDE SEQUENCE</scope>
</reference>
<dbReference type="AlphaFoldDB" id="A0AA36AJV5"/>
<evidence type="ECO:0000313" key="1">
    <source>
        <dbReference type="EMBL" id="CAI9717468.1"/>
    </source>
</evidence>
<accession>A0AA36AJV5</accession>
<evidence type="ECO:0000313" key="2">
    <source>
        <dbReference type="Proteomes" id="UP001162480"/>
    </source>
</evidence>
<sequence>MYFSPVIWNLPLRDSSYQNIFRPSFTTLRESLTSNDLVMSAISQTSPHAVPLGINSNQMLQATESKAEAPSNGDINEIFSKTSLAIDTNDGHIVI</sequence>
<proteinExistence type="predicted"/>